<dbReference type="SUPFAM" id="SSF109998">
    <property type="entry name" value="Triger factor/SurA peptide-binding domain-like"/>
    <property type="match status" value="1"/>
</dbReference>
<feature type="domain" description="PpiC" evidence="11">
    <location>
        <begin position="159"/>
        <end position="254"/>
    </location>
</feature>
<evidence type="ECO:0000256" key="1">
    <source>
        <dbReference type="ARBA" id="ARBA00018370"/>
    </source>
</evidence>
<evidence type="ECO:0000256" key="10">
    <source>
        <dbReference type="SAM" id="SignalP"/>
    </source>
</evidence>
<evidence type="ECO:0000256" key="2">
    <source>
        <dbReference type="ARBA" id="ARBA00022729"/>
    </source>
</evidence>
<dbReference type="EMBL" id="QWJJ01000001">
    <property type="protein sequence ID" value="RII40810.1"/>
    <property type="molecule type" value="Genomic_DNA"/>
</dbReference>
<reference evidence="12 13" key="1">
    <citation type="submission" date="2018-08" db="EMBL/GenBank/DDBJ databases">
        <title>Pseudooceanicola sediminis CY03 in the family Rhodobacteracea.</title>
        <authorList>
            <person name="Zhang Y.-J."/>
        </authorList>
    </citation>
    <scope>NUCLEOTIDE SEQUENCE [LARGE SCALE GENOMIC DNA]</scope>
    <source>
        <strain evidence="12 13">CY03</strain>
    </source>
</reference>
<evidence type="ECO:0000313" key="12">
    <source>
        <dbReference type="EMBL" id="RII40810.1"/>
    </source>
</evidence>
<evidence type="ECO:0000256" key="6">
    <source>
        <dbReference type="ARBA" id="ARBA00023235"/>
    </source>
</evidence>
<dbReference type="InterPro" id="IPR027304">
    <property type="entry name" value="Trigger_fact/SurA_dom_sf"/>
</dbReference>
<evidence type="ECO:0000256" key="9">
    <source>
        <dbReference type="PROSITE-ProRule" id="PRU00278"/>
    </source>
</evidence>
<proteinExistence type="predicted"/>
<dbReference type="Gene3D" id="3.10.50.40">
    <property type="match status" value="1"/>
</dbReference>
<evidence type="ECO:0000256" key="5">
    <source>
        <dbReference type="ARBA" id="ARBA00023186"/>
    </source>
</evidence>
<keyword evidence="3" id="KW-0574">Periplasm</keyword>
<protein>
    <recommendedName>
        <fullName evidence="1">Parvulin-like PPIase</fullName>
    </recommendedName>
    <alternativeName>
        <fullName evidence="7">Peptidyl-prolyl cis-trans isomerase plp</fullName>
    </alternativeName>
    <alternativeName>
        <fullName evidence="8">Rotamase plp</fullName>
    </alternativeName>
</protein>
<gene>
    <name evidence="12" type="ORF">DL237_01070</name>
</gene>
<dbReference type="AlphaFoldDB" id="A0A399J6J9"/>
<organism evidence="12 13">
    <name type="scientific">Pseudooceanicola sediminis</name>
    <dbReference type="NCBI Taxonomy" id="2211117"/>
    <lineage>
        <taxon>Bacteria</taxon>
        <taxon>Pseudomonadati</taxon>
        <taxon>Pseudomonadota</taxon>
        <taxon>Alphaproteobacteria</taxon>
        <taxon>Rhodobacterales</taxon>
        <taxon>Paracoccaceae</taxon>
        <taxon>Pseudooceanicola</taxon>
    </lineage>
</organism>
<name>A0A399J6J9_9RHOB</name>
<evidence type="ECO:0000256" key="7">
    <source>
        <dbReference type="ARBA" id="ARBA00030642"/>
    </source>
</evidence>
<dbReference type="SUPFAM" id="SSF54534">
    <property type="entry name" value="FKBP-like"/>
    <property type="match status" value="1"/>
</dbReference>
<keyword evidence="6 9" id="KW-0413">Isomerase</keyword>
<keyword evidence="4 9" id="KW-0697">Rotamase</keyword>
<dbReference type="GO" id="GO:0003755">
    <property type="term" value="F:peptidyl-prolyl cis-trans isomerase activity"/>
    <property type="evidence" value="ECO:0007669"/>
    <property type="project" value="UniProtKB-KW"/>
</dbReference>
<dbReference type="Pfam" id="PF00639">
    <property type="entry name" value="Rotamase"/>
    <property type="match status" value="1"/>
</dbReference>
<evidence type="ECO:0000256" key="3">
    <source>
        <dbReference type="ARBA" id="ARBA00022764"/>
    </source>
</evidence>
<keyword evidence="2 10" id="KW-0732">Signal</keyword>
<evidence type="ECO:0000256" key="4">
    <source>
        <dbReference type="ARBA" id="ARBA00023110"/>
    </source>
</evidence>
<dbReference type="Gene3D" id="1.10.4030.10">
    <property type="entry name" value="Porin chaperone SurA, peptide-binding domain"/>
    <property type="match status" value="1"/>
</dbReference>
<evidence type="ECO:0000259" key="11">
    <source>
        <dbReference type="PROSITE" id="PS50198"/>
    </source>
</evidence>
<dbReference type="PANTHER" id="PTHR47637:SF1">
    <property type="entry name" value="CHAPERONE SURA"/>
    <property type="match status" value="1"/>
</dbReference>
<feature type="signal peptide" evidence="10">
    <location>
        <begin position="1"/>
        <end position="21"/>
    </location>
</feature>
<accession>A0A399J6J9</accession>
<feature type="chain" id="PRO_5017342376" description="Parvulin-like PPIase" evidence="10">
    <location>
        <begin position="22"/>
        <end position="404"/>
    </location>
</feature>
<sequence length="404" mass="43207">MTTALLVGLTALTATTGPAAAQSFAPVIRVNDKVITQYEIDQRIRLLQLLNAPGDPRSLARDQLIEDRLKLGATEQFGVKPDETAITDGIAEFAGRANMEPDAFIAALASDGVSRQTFRDFITAGVAWRTLIRGRFGSKVEISEQDVDRAIASQGSVGGVRVLISEIFIPTGQNPAQAEALANQLSQIRSISEFSAAASKYSAASTRQNGGRVDWMNITSLPPALQSVLLGLSTGQVTQPLPVDGALALFQLRGMQETAAPKVTYSAIDYAIYHIDGGRTAEALGRAKAITDQIDTCDDLYGTAKGQPPQVLTRETRAPGEIPQDVAMELAKLDENEASTNLTANNGQTLELLMLCGRTPANAPATENGEVNRAQIVTQLQNRRLASYADGYLAQLRAEARIVE</sequence>
<dbReference type="InterPro" id="IPR046357">
    <property type="entry name" value="PPIase_dom_sf"/>
</dbReference>
<keyword evidence="5" id="KW-0143">Chaperone</keyword>
<keyword evidence="13" id="KW-1185">Reference proteome</keyword>
<dbReference type="PANTHER" id="PTHR47637">
    <property type="entry name" value="CHAPERONE SURA"/>
    <property type="match status" value="1"/>
</dbReference>
<dbReference type="PROSITE" id="PS50198">
    <property type="entry name" value="PPIC_PPIASE_2"/>
    <property type="match status" value="1"/>
</dbReference>
<dbReference type="InterPro" id="IPR050280">
    <property type="entry name" value="OMP_Chaperone_SurA"/>
</dbReference>
<evidence type="ECO:0000313" key="13">
    <source>
        <dbReference type="Proteomes" id="UP000265848"/>
    </source>
</evidence>
<dbReference type="InterPro" id="IPR015391">
    <property type="entry name" value="SurA_N"/>
</dbReference>
<dbReference type="OrthoDB" id="9791746at2"/>
<dbReference type="InterPro" id="IPR000297">
    <property type="entry name" value="PPIase_PpiC"/>
</dbReference>
<evidence type="ECO:0000256" key="8">
    <source>
        <dbReference type="ARBA" id="ARBA00031484"/>
    </source>
</evidence>
<dbReference type="Proteomes" id="UP000265848">
    <property type="component" value="Unassembled WGS sequence"/>
</dbReference>
<comment type="caution">
    <text evidence="12">The sequence shown here is derived from an EMBL/GenBank/DDBJ whole genome shotgun (WGS) entry which is preliminary data.</text>
</comment>
<dbReference type="Pfam" id="PF09312">
    <property type="entry name" value="SurA_N"/>
    <property type="match status" value="1"/>
</dbReference>